<dbReference type="SUPFAM" id="SSF48056">
    <property type="entry name" value="Di-copper centre-containing domain"/>
    <property type="match status" value="1"/>
</dbReference>
<dbReference type="AlphaFoldDB" id="A0A2P4Z8I3"/>
<dbReference type="InterPro" id="IPR008922">
    <property type="entry name" value="Di-copper_centre_dom_sf"/>
</dbReference>
<evidence type="ECO:0000256" key="1">
    <source>
        <dbReference type="ARBA" id="ARBA00022723"/>
    </source>
</evidence>
<dbReference type="PANTHER" id="PTHR11474">
    <property type="entry name" value="TYROSINASE FAMILY MEMBER"/>
    <property type="match status" value="1"/>
</dbReference>
<dbReference type="PANTHER" id="PTHR11474:SF125">
    <property type="entry name" value="N-ACETYL-6-HYDROXYTRYPTOPHAN OXIDASE IVOB-RELATED"/>
    <property type="match status" value="1"/>
</dbReference>
<evidence type="ECO:0000313" key="6">
    <source>
        <dbReference type="Proteomes" id="UP000054821"/>
    </source>
</evidence>
<reference evidence="5 6" key="1">
    <citation type="journal article" date="2016" name="Genome Announc.">
        <title>Draft Whole-Genome Sequence of Trichoderma gamsii T6085, a Promising Biocontrol Agent of Fusarium Head Blight on Wheat.</title>
        <authorList>
            <person name="Baroncelli R."/>
            <person name="Zapparata A."/>
            <person name="Piaggeschi G."/>
            <person name="Sarrocco S."/>
            <person name="Vannacci G."/>
        </authorList>
    </citation>
    <scope>NUCLEOTIDE SEQUENCE [LARGE SCALE GENOMIC DNA]</scope>
    <source>
        <strain evidence="5 6">T6085</strain>
    </source>
</reference>
<dbReference type="Proteomes" id="UP000054821">
    <property type="component" value="Unassembled WGS sequence"/>
</dbReference>
<dbReference type="PROSITE" id="PS00498">
    <property type="entry name" value="TYROSINASE_2"/>
    <property type="match status" value="1"/>
</dbReference>
<feature type="domain" description="Tyrosinase copper-binding" evidence="4">
    <location>
        <begin position="315"/>
        <end position="326"/>
    </location>
</feature>
<keyword evidence="2" id="KW-0560">Oxidoreductase</keyword>
<dbReference type="GeneID" id="29981205"/>
<evidence type="ECO:0000313" key="5">
    <source>
        <dbReference type="EMBL" id="PON20603.1"/>
    </source>
</evidence>
<dbReference type="InterPro" id="IPR002227">
    <property type="entry name" value="Tyrosinase_Cu-bd"/>
</dbReference>
<dbReference type="InterPro" id="IPR050316">
    <property type="entry name" value="Tyrosinase/Hemocyanin"/>
</dbReference>
<dbReference type="GO" id="GO:0046872">
    <property type="term" value="F:metal ion binding"/>
    <property type="evidence" value="ECO:0007669"/>
    <property type="project" value="UniProtKB-KW"/>
</dbReference>
<evidence type="ECO:0000256" key="3">
    <source>
        <dbReference type="SAM" id="SignalP"/>
    </source>
</evidence>
<sequence length="421" mass="47338">MRLSFILVFITLGAVPSQGHYVPPIDHENKDKQDLGCLVEDIQAKVFKFLDNREAELHARNESTQCTTKNIVFRREYGSLTEAERLDYINAVKCLRKLPPRSPASLVPGARSRYDDFVAAHIQQTLSIHLTGNFLPWHRWLIHEYERALREECGYKGYQPYWDWPKYSSAPEKSPIFNGDPYSLGGNGDFVPHDGRIRQSPNDLPIAGVGMWVPPGLGGGFVTKGPFANMTINLGPRDSVAYNPRRLKRDVGSTYNTRFANYTTVLNILRQPNIEEFRYQLEGVPYSNEIVGPHIAGHITIGGDPGGDIYASPGDPAFYVHHAMVDRIWTLWQAVDPESRHKKLGGREYGHITWANTPPSRETKLGDNIDLGQSVHDDVNTGKVVPSGNVLEISPELLFRSVDNVETARVINLLLELRDDS</sequence>
<gene>
    <name evidence="5" type="ORF">TGAM01_v210561</name>
</gene>
<evidence type="ECO:0000256" key="2">
    <source>
        <dbReference type="ARBA" id="ARBA00023002"/>
    </source>
</evidence>
<feature type="chain" id="PRO_5015117692" description="Tyrosinase copper-binding domain-containing protein" evidence="3">
    <location>
        <begin position="20"/>
        <end position="421"/>
    </location>
</feature>
<proteinExistence type="predicted"/>
<keyword evidence="3" id="KW-0732">Signal</keyword>
<keyword evidence="6" id="KW-1185">Reference proteome</keyword>
<dbReference type="Pfam" id="PF00264">
    <property type="entry name" value="Tyrosinase"/>
    <property type="match status" value="1"/>
</dbReference>
<organism evidence="5 6">
    <name type="scientific">Trichoderma gamsii</name>
    <dbReference type="NCBI Taxonomy" id="398673"/>
    <lineage>
        <taxon>Eukaryota</taxon>
        <taxon>Fungi</taxon>
        <taxon>Dikarya</taxon>
        <taxon>Ascomycota</taxon>
        <taxon>Pezizomycotina</taxon>
        <taxon>Sordariomycetes</taxon>
        <taxon>Hypocreomycetidae</taxon>
        <taxon>Hypocreales</taxon>
        <taxon>Hypocreaceae</taxon>
        <taxon>Trichoderma</taxon>
    </lineage>
</organism>
<name>A0A2P4Z8I3_9HYPO</name>
<keyword evidence="1" id="KW-0479">Metal-binding</keyword>
<dbReference type="RefSeq" id="XP_018665954.1">
    <property type="nucleotide sequence ID" value="XM_018801122.1"/>
</dbReference>
<dbReference type="PRINTS" id="PR00092">
    <property type="entry name" value="TYROSINASE"/>
</dbReference>
<dbReference type="Gene3D" id="1.10.1280.10">
    <property type="entry name" value="Di-copper center containing domain from catechol oxidase"/>
    <property type="match status" value="1"/>
</dbReference>
<comment type="caution">
    <text evidence="5">The sequence shown here is derived from an EMBL/GenBank/DDBJ whole genome shotgun (WGS) entry which is preliminary data.</text>
</comment>
<dbReference type="STRING" id="398673.A0A2P4Z8I3"/>
<feature type="signal peptide" evidence="3">
    <location>
        <begin position="1"/>
        <end position="19"/>
    </location>
</feature>
<accession>A0A2P4Z8I3</accession>
<dbReference type="EMBL" id="JPDN02000065">
    <property type="protein sequence ID" value="PON20603.1"/>
    <property type="molecule type" value="Genomic_DNA"/>
</dbReference>
<dbReference type="GO" id="GO:0016491">
    <property type="term" value="F:oxidoreductase activity"/>
    <property type="evidence" value="ECO:0007669"/>
    <property type="project" value="UniProtKB-KW"/>
</dbReference>
<evidence type="ECO:0000259" key="4">
    <source>
        <dbReference type="PROSITE" id="PS00498"/>
    </source>
</evidence>
<protein>
    <recommendedName>
        <fullName evidence="4">Tyrosinase copper-binding domain-containing protein</fullName>
    </recommendedName>
</protein>